<keyword evidence="2" id="KW-0285">Flavoprotein</keyword>
<keyword evidence="5" id="KW-0560">Oxidoreductase</keyword>
<sequence>MPVTVAVVGMGPLGLMALKNFKEDGFEVHGFERRHWVGGLWKQSFDTSLSTTANTVFNSSRFRSAISDFPFPEEVDDFPTAKQMWRYFEDYCDAFELRPRIRFGADVQTFSRKRGKWAVEYIQNGTSHTEYFDKLAVSPGSFVLPRRPRLKDIETFQGTVLHSIDFPDPSTFQDQNVLLIGFHATAQDLVIELSPHAKKVYIAHKNGMVLVSTVIRPHVDPHLSYPILSYPILSYPILSYPILSYPILSYPILSYPILSYPILSYPILSYPILSYPILSYPILSYPILSYPILSYPILSYLKRDITYDQAQTLSVLFLQIFLSKWFPRVWDWLFDNVIGSMSRKAFPEQRREWNLTPAPSATTTPPLIADAIYPFLESGFAEPVAAVQQVQGPNAVLLTDGRLLHDIHTIIYTTGYESAIPCAPREYNPYPGADEAPVLYRNAFPLHGDADVRDSLAFLGQGGIAFPGFVQFELVVFAVSQVWRGKAHLPPLGEMQDWHRGHMAWRRDVTRRSIFDTKLLPVILRLPDQIEWLDKTAGTGVFAHFSWFSWLSWRAWRFWWQDRSFYRLCKAGVCSPAVWRLFDMGGRKPWKGAKEQIIRDNELVEKRREARQRAVKKTQQNQKDK</sequence>
<evidence type="ECO:0000313" key="7">
    <source>
        <dbReference type="Proteomes" id="UP000094526"/>
    </source>
</evidence>
<keyword evidence="4" id="KW-0521">NADP</keyword>
<dbReference type="PIRSF" id="PIRSF000332">
    <property type="entry name" value="FMO"/>
    <property type="match status" value="1"/>
</dbReference>
<dbReference type="OrthoDB" id="66881at2759"/>
<name>A0A1C1CRL5_9EURO</name>
<dbReference type="eggNOG" id="KOG1399">
    <property type="taxonomic scope" value="Eukaryota"/>
</dbReference>
<dbReference type="SUPFAM" id="SSF51905">
    <property type="entry name" value="FAD/NAD(P)-binding domain"/>
    <property type="match status" value="1"/>
</dbReference>
<dbReference type="Pfam" id="PF00743">
    <property type="entry name" value="FMO-like"/>
    <property type="match status" value="1"/>
</dbReference>
<reference evidence="7" key="1">
    <citation type="submission" date="2015-07" db="EMBL/GenBank/DDBJ databases">
        <authorList>
            <person name="Teixeira M.M."/>
            <person name="Souza R.C."/>
            <person name="Almeida L.G."/>
            <person name="Vicente V.A."/>
            <person name="de Hoog S."/>
            <person name="Bocca A.L."/>
            <person name="de Almeida S.R."/>
            <person name="Vasconcelos A.T."/>
            <person name="Felipe M.S."/>
        </authorList>
    </citation>
    <scope>NUCLEOTIDE SEQUENCE [LARGE SCALE GENOMIC DNA]</scope>
    <source>
        <strain evidence="7">KSF</strain>
    </source>
</reference>
<dbReference type="VEuPathDB" id="FungiDB:G647_06924"/>
<comment type="caution">
    <text evidence="6">The sequence shown here is derived from an EMBL/GenBank/DDBJ whole genome shotgun (WGS) entry which is preliminary data.</text>
</comment>
<dbReference type="PANTHER" id="PTHR23023">
    <property type="entry name" value="DIMETHYLANILINE MONOOXYGENASE"/>
    <property type="match status" value="1"/>
</dbReference>
<proteinExistence type="inferred from homology"/>
<dbReference type="Proteomes" id="UP000094526">
    <property type="component" value="Unassembled WGS sequence"/>
</dbReference>
<dbReference type="EMBL" id="LGRB01000009">
    <property type="protein sequence ID" value="OCT51147.1"/>
    <property type="molecule type" value="Genomic_DNA"/>
</dbReference>
<keyword evidence="7" id="KW-1185">Reference proteome</keyword>
<comment type="similarity">
    <text evidence="1">Belongs to the FMO family.</text>
</comment>
<dbReference type="InterPro" id="IPR050346">
    <property type="entry name" value="FMO-like"/>
</dbReference>
<evidence type="ECO:0000256" key="5">
    <source>
        <dbReference type="ARBA" id="ARBA00023002"/>
    </source>
</evidence>
<dbReference type="AlphaFoldDB" id="A0A1C1CRL5"/>
<evidence type="ECO:0000256" key="3">
    <source>
        <dbReference type="ARBA" id="ARBA00022827"/>
    </source>
</evidence>
<evidence type="ECO:0000256" key="2">
    <source>
        <dbReference type="ARBA" id="ARBA00022630"/>
    </source>
</evidence>
<protein>
    <recommendedName>
        <fullName evidence="8">Dimethylaniline monooxygenase</fullName>
    </recommendedName>
</protein>
<dbReference type="VEuPathDB" id="FungiDB:CLCR_11365"/>
<evidence type="ECO:0000256" key="4">
    <source>
        <dbReference type="ARBA" id="ARBA00022857"/>
    </source>
</evidence>
<dbReference type="Gene3D" id="3.50.50.60">
    <property type="entry name" value="FAD/NAD(P)-binding domain"/>
    <property type="match status" value="3"/>
</dbReference>
<gene>
    <name evidence="6" type="ORF">CLCR_11365</name>
</gene>
<dbReference type="GO" id="GO:0004499">
    <property type="term" value="F:N,N-dimethylaniline monooxygenase activity"/>
    <property type="evidence" value="ECO:0007669"/>
    <property type="project" value="InterPro"/>
</dbReference>
<keyword evidence="3" id="KW-0274">FAD</keyword>
<dbReference type="InterPro" id="IPR020946">
    <property type="entry name" value="Flavin_mOase-like"/>
</dbReference>
<evidence type="ECO:0000313" key="6">
    <source>
        <dbReference type="EMBL" id="OCT51147.1"/>
    </source>
</evidence>
<organism evidence="6 7">
    <name type="scientific">Cladophialophora carrionii</name>
    <dbReference type="NCBI Taxonomy" id="86049"/>
    <lineage>
        <taxon>Eukaryota</taxon>
        <taxon>Fungi</taxon>
        <taxon>Dikarya</taxon>
        <taxon>Ascomycota</taxon>
        <taxon>Pezizomycotina</taxon>
        <taxon>Eurotiomycetes</taxon>
        <taxon>Chaetothyriomycetidae</taxon>
        <taxon>Chaetothyriales</taxon>
        <taxon>Herpotrichiellaceae</taxon>
        <taxon>Cladophialophora</taxon>
    </lineage>
</organism>
<dbReference type="InterPro" id="IPR036188">
    <property type="entry name" value="FAD/NAD-bd_sf"/>
</dbReference>
<evidence type="ECO:0000256" key="1">
    <source>
        <dbReference type="ARBA" id="ARBA00009183"/>
    </source>
</evidence>
<dbReference type="GO" id="GO:0050661">
    <property type="term" value="F:NADP binding"/>
    <property type="evidence" value="ECO:0007669"/>
    <property type="project" value="InterPro"/>
</dbReference>
<accession>A0A1C1CRL5</accession>
<dbReference type="InterPro" id="IPR000960">
    <property type="entry name" value="Flavin_mOase"/>
</dbReference>
<evidence type="ECO:0008006" key="8">
    <source>
        <dbReference type="Google" id="ProtNLM"/>
    </source>
</evidence>
<dbReference type="STRING" id="86049.A0A1C1CRL5"/>
<dbReference type="GO" id="GO:0050660">
    <property type="term" value="F:flavin adenine dinucleotide binding"/>
    <property type="evidence" value="ECO:0007669"/>
    <property type="project" value="InterPro"/>
</dbReference>
<dbReference type="PRINTS" id="PR00370">
    <property type="entry name" value="FMOXYGENASE"/>
</dbReference>